<reference evidence="2 3" key="1">
    <citation type="submission" date="2016-03" db="EMBL/GenBank/DDBJ databases">
        <title>EvidentialGene: Evidence-directed Construction of Genes on Genomes.</title>
        <authorList>
            <person name="Gilbert D.G."/>
            <person name="Choi J.-H."/>
            <person name="Mockaitis K."/>
            <person name="Colbourne J."/>
            <person name="Pfrender M."/>
        </authorList>
    </citation>
    <scope>NUCLEOTIDE SEQUENCE [LARGE SCALE GENOMIC DNA]</scope>
    <source>
        <strain evidence="2 3">Xinb3</strain>
        <tissue evidence="2">Complete organism</tissue>
    </source>
</reference>
<accession>A0A164MA11</accession>
<evidence type="ECO:0000256" key="1">
    <source>
        <dbReference type="SAM" id="SignalP"/>
    </source>
</evidence>
<dbReference type="Proteomes" id="UP000076858">
    <property type="component" value="Unassembled WGS sequence"/>
</dbReference>
<feature type="signal peptide" evidence="1">
    <location>
        <begin position="1"/>
        <end position="15"/>
    </location>
</feature>
<keyword evidence="1" id="KW-0732">Signal</keyword>
<dbReference type="EMBL" id="LRGB01003036">
    <property type="protein sequence ID" value="KZS04866.1"/>
    <property type="molecule type" value="Genomic_DNA"/>
</dbReference>
<feature type="chain" id="PRO_5011977752" evidence="1">
    <location>
        <begin position="16"/>
        <end position="54"/>
    </location>
</feature>
<keyword evidence="3" id="KW-1185">Reference proteome</keyword>
<protein>
    <submittedName>
        <fullName evidence="2">Uncharacterized protein</fullName>
    </submittedName>
</protein>
<evidence type="ECO:0000313" key="2">
    <source>
        <dbReference type="EMBL" id="KZS04866.1"/>
    </source>
</evidence>
<evidence type="ECO:0000313" key="3">
    <source>
        <dbReference type="Proteomes" id="UP000076858"/>
    </source>
</evidence>
<name>A0A164MA11_9CRUS</name>
<sequence>MKLFIIAAVLAVAAAAPSSYKTEEKKYEKDYKYPEIVVTGQSDERNLDGSSQWK</sequence>
<organism evidence="2 3">
    <name type="scientific">Daphnia magna</name>
    <dbReference type="NCBI Taxonomy" id="35525"/>
    <lineage>
        <taxon>Eukaryota</taxon>
        <taxon>Metazoa</taxon>
        <taxon>Ecdysozoa</taxon>
        <taxon>Arthropoda</taxon>
        <taxon>Crustacea</taxon>
        <taxon>Branchiopoda</taxon>
        <taxon>Diplostraca</taxon>
        <taxon>Cladocera</taxon>
        <taxon>Anomopoda</taxon>
        <taxon>Daphniidae</taxon>
        <taxon>Daphnia</taxon>
    </lineage>
</organism>
<proteinExistence type="predicted"/>
<gene>
    <name evidence="2" type="ORF">APZ42_032096</name>
</gene>
<comment type="caution">
    <text evidence="2">The sequence shown here is derived from an EMBL/GenBank/DDBJ whole genome shotgun (WGS) entry which is preliminary data.</text>
</comment>
<dbReference type="AlphaFoldDB" id="A0A164MA11"/>